<evidence type="ECO:0000256" key="1">
    <source>
        <dbReference type="ARBA" id="ARBA00022605"/>
    </source>
</evidence>
<gene>
    <name evidence="6" type="ORF">SAMN04488696_2096</name>
</gene>
<dbReference type="Pfam" id="PF00571">
    <property type="entry name" value="CBS"/>
    <property type="match status" value="2"/>
</dbReference>
<keyword evidence="3" id="KW-0486">Methionine biosynthesis</keyword>
<evidence type="ECO:0000259" key="5">
    <source>
        <dbReference type="PROSITE" id="PS51371"/>
    </source>
</evidence>
<dbReference type="STRING" id="487685.SAMN04488696_2096"/>
<organism evidence="6 7">
    <name type="scientific">Methanolobus profundi</name>
    <dbReference type="NCBI Taxonomy" id="487685"/>
    <lineage>
        <taxon>Archaea</taxon>
        <taxon>Methanobacteriati</taxon>
        <taxon>Methanobacteriota</taxon>
        <taxon>Stenosarchaea group</taxon>
        <taxon>Methanomicrobia</taxon>
        <taxon>Methanosarcinales</taxon>
        <taxon>Methanosarcinaceae</taxon>
        <taxon>Methanolobus</taxon>
    </lineage>
</organism>
<proteinExistence type="predicted"/>
<dbReference type="InterPro" id="IPR046342">
    <property type="entry name" value="CBS_dom_sf"/>
</dbReference>
<feature type="domain" description="CBS" evidence="5">
    <location>
        <begin position="190"/>
        <end position="245"/>
    </location>
</feature>
<dbReference type="EMBL" id="FOUJ01000004">
    <property type="protein sequence ID" value="SFM69803.1"/>
    <property type="molecule type" value="Genomic_DNA"/>
</dbReference>
<dbReference type="AlphaFoldDB" id="A0A1I4SZQ9"/>
<dbReference type="InterPro" id="IPR016436">
    <property type="entry name" value="UCP005063_CBS"/>
</dbReference>
<dbReference type="PROSITE" id="PS51371">
    <property type="entry name" value="CBS"/>
    <property type="match status" value="2"/>
</dbReference>
<dbReference type="PANTHER" id="PTHR43080">
    <property type="entry name" value="CBS DOMAIN-CONTAINING PROTEIN CBSX3, MITOCHONDRIAL"/>
    <property type="match status" value="1"/>
</dbReference>
<evidence type="ECO:0000313" key="7">
    <source>
        <dbReference type="Proteomes" id="UP000198535"/>
    </source>
</evidence>
<dbReference type="GO" id="GO:0003677">
    <property type="term" value="F:DNA binding"/>
    <property type="evidence" value="ECO:0007669"/>
    <property type="project" value="InterPro"/>
</dbReference>
<dbReference type="InterPro" id="IPR005104">
    <property type="entry name" value="WHTH_HrcA_DNA-bd"/>
</dbReference>
<keyword evidence="1" id="KW-0028">Amino-acid biosynthesis</keyword>
<dbReference type="Gene3D" id="1.10.10.10">
    <property type="entry name" value="Winged helix-like DNA-binding domain superfamily/Winged helix DNA-binding domain"/>
    <property type="match status" value="1"/>
</dbReference>
<name>A0A1I4SZQ9_9EURY</name>
<dbReference type="SMART" id="SM00116">
    <property type="entry name" value="CBS"/>
    <property type="match status" value="2"/>
</dbReference>
<evidence type="ECO:0000256" key="4">
    <source>
        <dbReference type="PROSITE-ProRule" id="PRU00703"/>
    </source>
</evidence>
<dbReference type="Proteomes" id="UP000198535">
    <property type="component" value="Unassembled WGS sequence"/>
</dbReference>
<dbReference type="InterPro" id="IPR051257">
    <property type="entry name" value="Diverse_CBS-Domain"/>
</dbReference>
<dbReference type="GO" id="GO:0006355">
    <property type="term" value="P:regulation of DNA-templated transcription"/>
    <property type="evidence" value="ECO:0007669"/>
    <property type="project" value="InterPro"/>
</dbReference>
<evidence type="ECO:0000313" key="6">
    <source>
        <dbReference type="EMBL" id="SFM69803.1"/>
    </source>
</evidence>
<keyword evidence="7" id="KW-1185">Reference proteome</keyword>
<dbReference type="SUPFAM" id="SSF46785">
    <property type="entry name" value="Winged helix' DNA-binding domain"/>
    <property type="match status" value="1"/>
</dbReference>
<evidence type="ECO:0000256" key="3">
    <source>
        <dbReference type="ARBA" id="ARBA00023167"/>
    </source>
</evidence>
<accession>A0A1I4SZQ9</accession>
<dbReference type="InterPro" id="IPR000644">
    <property type="entry name" value="CBS_dom"/>
</dbReference>
<dbReference type="InterPro" id="IPR036388">
    <property type="entry name" value="WH-like_DNA-bd_sf"/>
</dbReference>
<dbReference type="Gene3D" id="3.10.580.10">
    <property type="entry name" value="CBS-domain"/>
    <property type="match status" value="1"/>
</dbReference>
<dbReference type="InterPro" id="IPR036390">
    <property type="entry name" value="WH_DNA-bd_sf"/>
</dbReference>
<dbReference type="PANTHER" id="PTHR43080:SF2">
    <property type="entry name" value="CBS DOMAIN-CONTAINING PROTEIN"/>
    <property type="match status" value="1"/>
</dbReference>
<keyword evidence="2 4" id="KW-0129">CBS domain</keyword>
<sequence>MYKLDLSLWTGDLVELTPIQKDILIALINLQREKDRAVKGEEIAELISRNPGTVRNQMQSLKVLGLVEGVPGPKGGYKATGDAYEALSITAMDHEASVPIYRNDDLVEGATVAEISFTTVRHPDLCHGMIKVLGNIKGFEQGDLVQMGPTPVNKLVVRGEIVGRDDTQNTLVFAINEMISLPKKPVKNYAKTDMISISGNASIQETARLLVDNSIHGAPVMDADMILGVVTFTDIGDAVASGKMTAKVKDIMTRDLITVDSETSLYDAVKVFDTHNIGFILVSYDGVPKGILSKKDVFHELVY</sequence>
<dbReference type="GO" id="GO:0009086">
    <property type="term" value="P:methionine biosynthetic process"/>
    <property type="evidence" value="ECO:0007669"/>
    <property type="project" value="UniProtKB-KW"/>
</dbReference>
<reference evidence="7" key="1">
    <citation type="submission" date="2016-10" db="EMBL/GenBank/DDBJ databases">
        <authorList>
            <person name="Varghese N."/>
            <person name="Submissions S."/>
        </authorList>
    </citation>
    <scope>NUCLEOTIDE SEQUENCE [LARGE SCALE GENOMIC DNA]</scope>
    <source>
        <strain evidence="7">Mob M</strain>
    </source>
</reference>
<dbReference type="SUPFAM" id="SSF54631">
    <property type="entry name" value="CBS-domain pair"/>
    <property type="match status" value="1"/>
</dbReference>
<feature type="domain" description="CBS" evidence="5">
    <location>
        <begin position="252"/>
        <end position="303"/>
    </location>
</feature>
<dbReference type="CDD" id="cd04588">
    <property type="entry name" value="CBS_pair_archHTH_assoc"/>
    <property type="match status" value="1"/>
</dbReference>
<protein>
    <recommendedName>
        <fullName evidence="5">CBS domain-containing protein</fullName>
    </recommendedName>
</protein>
<dbReference type="PIRSF" id="PIRSF005063">
    <property type="entry name" value="UCP005063_CBS_MJ1232"/>
    <property type="match status" value="1"/>
</dbReference>
<dbReference type="Pfam" id="PF03444">
    <property type="entry name" value="WHD_HrcA"/>
    <property type="match status" value="1"/>
</dbReference>
<evidence type="ECO:0000256" key="2">
    <source>
        <dbReference type="ARBA" id="ARBA00023122"/>
    </source>
</evidence>